<accession>A6IDS0</accession>
<evidence type="ECO:0000256" key="1">
    <source>
        <dbReference type="SAM" id="MobiDB-lite"/>
    </source>
</evidence>
<feature type="region of interest" description="Disordered" evidence="1">
    <location>
        <begin position="35"/>
        <end position="89"/>
    </location>
</feature>
<reference evidence="4" key="3">
    <citation type="submission" date="2005-09" db="EMBL/GenBank/DDBJ databases">
        <authorList>
            <person name="Mural R.J."/>
            <person name="Li P.W."/>
            <person name="Adams M.D."/>
            <person name="Amanatides P.G."/>
            <person name="Baden-Tillson H."/>
            <person name="Barnstead M."/>
            <person name="Chin S.H."/>
            <person name="Dew I."/>
            <person name="Evans C.A."/>
            <person name="Ferriera S."/>
            <person name="Flanigan M."/>
            <person name="Fosler C."/>
            <person name="Glodek A."/>
            <person name="Gu Z."/>
            <person name="Holt R.A."/>
            <person name="Jennings D."/>
            <person name="Kraft C.L."/>
            <person name="Lu F."/>
            <person name="Nguyen T."/>
            <person name="Nusskern D.R."/>
            <person name="Pfannkoch C.M."/>
            <person name="Sitter C."/>
            <person name="Sutton G.G."/>
            <person name="Venter J.C."/>
            <person name="Wang Z."/>
            <person name="Woodage T."/>
            <person name="Zheng X.H."/>
            <person name="Zhong F."/>
        </authorList>
    </citation>
    <scope>NUCLEOTIDE SEQUENCE [LARGE SCALE GENOMIC DNA]</scope>
    <source>
        <strain evidence="3">BN</strain>
        <strain evidence="4">BN, Sprague-Dawley</strain>
    </source>
</reference>
<evidence type="ECO:0000313" key="2">
    <source>
        <dbReference type="EMBL" id="EDM15008.1"/>
    </source>
</evidence>
<dbReference type="RGD" id="1303201">
    <property type="gene designation" value="Sgce"/>
</dbReference>
<dbReference type="EMBL" id="CH473959">
    <property type="protein sequence ID" value="EDM15008.1"/>
    <property type="molecule type" value="Genomic_DNA"/>
</dbReference>
<evidence type="ECO:0000313" key="5">
    <source>
        <dbReference type="RGD" id="1303201"/>
    </source>
</evidence>
<sequence length="89" mass="10147">MCWRESILRGNFHLIQSLLYSEIYQGASRHVQKQRDCMAPVNTPRVSPSDWGDHTSHAHGQLRQYQHALDADTAELATPDSDPPTADYR</sequence>
<gene>
    <name evidence="2 5" type="primary">Sgce</name>
    <name evidence="2" type="ORF">rCG_28333</name>
</gene>
<organism evidence="2 4">
    <name type="scientific">Rattus norvegicus</name>
    <name type="common">Rat</name>
    <dbReference type="NCBI Taxonomy" id="10116"/>
    <lineage>
        <taxon>Eukaryota</taxon>
        <taxon>Metazoa</taxon>
        <taxon>Chordata</taxon>
        <taxon>Craniata</taxon>
        <taxon>Vertebrata</taxon>
        <taxon>Euteleostomi</taxon>
        <taxon>Mammalia</taxon>
        <taxon>Eutheria</taxon>
        <taxon>Euarchontoglires</taxon>
        <taxon>Glires</taxon>
        <taxon>Rodentia</taxon>
        <taxon>Myomorpha</taxon>
        <taxon>Muroidea</taxon>
        <taxon>Muridae</taxon>
        <taxon>Murinae</taxon>
        <taxon>Rattus</taxon>
    </lineage>
</organism>
<protein>
    <submittedName>
        <fullName evidence="2">Sarcoglycan, epsilon, isoform CRA_c</fullName>
    </submittedName>
    <submittedName>
        <fullName evidence="3">Sarcoglycan, epsilon, isoform CRA_d</fullName>
    </submittedName>
</protein>
<dbReference type="AlphaFoldDB" id="A6IDS0"/>
<name>A6IDS0_RAT</name>
<evidence type="ECO:0000313" key="3">
    <source>
        <dbReference type="EMBL" id="EDM15009.1"/>
    </source>
</evidence>
<reference evidence="2" key="2">
    <citation type="submission" date="2005-07" db="EMBL/GenBank/DDBJ databases">
        <authorList>
            <person name="Mural R.J."/>
            <person name="Li P.W."/>
            <person name="Adams M.D."/>
            <person name="Amanatides P.G."/>
            <person name="Baden-Tillson H."/>
            <person name="Barnstead M."/>
            <person name="Chin S.H."/>
            <person name="Dew I."/>
            <person name="Evans C.A."/>
            <person name="Ferriera S."/>
            <person name="Flanigan M."/>
            <person name="Fosler C."/>
            <person name="Glodek A."/>
            <person name="Gu Z."/>
            <person name="Holt R.A."/>
            <person name="Jennings D."/>
            <person name="Kraft C.L."/>
            <person name="Lu F."/>
            <person name="Nguyen T."/>
            <person name="Nusskern D.R."/>
            <person name="Pfannkoch C.M."/>
            <person name="Sitter C."/>
            <person name="Sutton G.G."/>
            <person name="Venter J.C."/>
            <person name="Wang Z."/>
            <person name="Woodage T."/>
            <person name="Zheng X.H."/>
            <person name="Zhong F."/>
        </authorList>
    </citation>
    <scope>NUCLEOTIDE SEQUENCE</scope>
    <source>
        <strain evidence="2">BN</strain>
    </source>
</reference>
<proteinExistence type="predicted"/>
<dbReference type="Proteomes" id="UP000234681">
    <property type="component" value="Chromosome 4"/>
</dbReference>
<reference evidence="2" key="1">
    <citation type="journal article" date="2005" name="Genome Res.">
        <title>Gene and alternative splicing annotation with AIR.</title>
        <authorList>
            <person name="Florea L."/>
            <person name="Di Francesco V."/>
            <person name="Miller J."/>
            <person name="Turner R."/>
            <person name="Yao A."/>
            <person name="Harris M."/>
            <person name="Walenz B."/>
            <person name="Mobarry C."/>
            <person name="Merkulov G.V."/>
            <person name="Charlab R."/>
            <person name="Dew I."/>
            <person name="Deng Z."/>
            <person name="Istrail S."/>
            <person name="Li P."/>
            <person name="Sutton G."/>
        </authorList>
    </citation>
    <scope>NUCLEOTIDE SEQUENCE</scope>
    <source>
        <strain evidence="2">BN</strain>
    </source>
</reference>
<evidence type="ECO:0000313" key="4">
    <source>
        <dbReference type="Proteomes" id="UP000234681"/>
    </source>
</evidence>
<dbReference type="EMBL" id="CH473959">
    <property type="protein sequence ID" value="EDM15009.1"/>
    <property type="molecule type" value="Genomic_DNA"/>
</dbReference>